<dbReference type="Pfam" id="PF01614">
    <property type="entry name" value="IclR_C"/>
    <property type="match status" value="1"/>
</dbReference>
<proteinExistence type="predicted"/>
<dbReference type="InterPro" id="IPR036390">
    <property type="entry name" value="WH_DNA-bd_sf"/>
</dbReference>
<dbReference type="PROSITE" id="PS51077">
    <property type="entry name" value="HTH_ICLR"/>
    <property type="match status" value="1"/>
</dbReference>
<evidence type="ECO:0000259" key="5">
    <source>
        <dbReference type="PROSITE" id="PS51078"/>
    </source>
</evidence>
<keyword evidence="2" id="KW-0238">DNA-binding</keyword>
<evidence type="ECO:0000256" key="2">
    <source>
        <dbReference type="ARBA" id="ARBA00023125"/>
    </source>
</evidence>
<feature type="domain" description="HTH iclR-type" evidence="4">
    <location>
        <begin position="17"/>
        <end position="77"/>
    </location>
</feature>
<evidence type="ECO:0000256" key="3">
    <source>
        <dbReference type="ARBA" id="ARBA00023163"/>
    </source>
</evidence>
<keyword evidence="1" id="KW-0805">Transcription regulation</keyword>
<organism evidence="6 7">
    <name type="scientific">Candidatus Dormiibacter inghamiae</name>
    <dbReference type="NCBI Taxonomy" id="3127013"/>
    <lineage>
        <taxon>Bacteria</taxon>
        <taxon>Bacillati</taxon>
        <taxon>Candidatus Dormiibacterota</taxon>
        <taxon>Candidatus Dormibacteria</taxon>
        <taxon>Candidatus Dormibacterales</taxon>
        <taxon>Candidatus Dormibacteraceae</taxon>
        <taxon>Candidatus Dormiibacter</taxon>
    </lineage>
</organism>
<dbReference type="SUPFAM" id="SSF46785">
    <property type="entry name" value="Winged helix' DNA-binding domain"/>
    <property type="match status" value="1"/>
</dbReference>
<keyword evidence="3" id="KW-0804">Transcription</keyword>
<sequence>MKRRSTTGEPPSSRYRVQAARKVLELLEALADGDRSKSLAELTAATGVPRATAFRLVRTLEEMGYVHKSGNGYSLGYKCFILGAAARDSVDLRTEALPHLEWLRDVTGETTQIAVLDEWQVVYLERVLSRQPVGYMKSRAGAILPAYCTGLGKAQLAFRPRELVGAWASMQTFPRLTPHTITTAASLMDELGRIRRRGYALDDEEREAGVRCIAAPVRDHDGEVVAAISVAGPSDRMPQELADSDMASHVLSAAANISRRLGYRGAPLDEALPAAAVGKS</sequence>
<dbReference type="InterPro" id="IPR029016">
    <property type="entry name" value="GAF-like_dom_sf"/>
</dbReference>
<evidence type="ECO:0000313" key="6">
    <source>
        <dbReference type="EMBL" id="MBJ7604147.1"/>
    </source>
</evidence>
<dbReference type="Gene3D" id="1.10.10.10">
    <property type="entry name" value="Winged helix-like DNA-binding domain superfamily/Winged helix DNA-binding domain"/>
    <property type="match status" value="1"/>
</dbReference>
<dbReference type="InterPro" id="IPR050707">
    <property type="entry name" value="HTH_MetabolicPath_Reg"/>
</dbReference>
<reference evidence="6 7" key="1">
    <citation type="submission" date="2020-10" db="EMBL/GenBank/DDBJ databases">
        <title>Ca. Dormibacterota MAGs.</title>
        <authorList>
            <person name="Montgomery K."/>
        </authorList>
    </citation>
    <scope>NUCLEOTIDE SEQUENCE [LARGE SCALE GENOMIC DNA]</scope>
    <source>
        <strain evidence="6">SC8811_S16_3</strain>
    </source>
</reference>
<name>A0A934NHX6_9BACT</name>
<dbReference type="InterPro" id="IPR014757">
    <property type="entry name" value="Tscrpt_reg_IclR_C"/>
</dbReference>
<gene>
    <name evidence="6" type="ORF">JF888_13290</name>
</gene>
<dbReference type="Proteomes" id="UP000620075">
    <property type="component" value="Unassembled WGS sequence"/>
</dbReference>
<dbReference type="GO" id="GO:0045892">
    <property type="term" value="P:negative regulation of DNA-templated transcription"/>
    <property type="evidence" value="ECO:0007669"/>
    <property type="project" value="TreeGrafter"/>
</dbReference>
<feature type="domain" description="IclR-ED" evidence="5">
    <location>
        <begin position="78"/>
        <end position="263"/>
    </location>
</feature>
<dbReference type="GO" id="GO:0003677">
    <property type="term" value="F:DNA binding"/>
    <property type="evidence" value="ECO:0007669"/>
    <property type="project" value="UniProtKB-KW"/>
</dbReference>
<evidence type="ECO:0000313" key="7">
    <source>
        <dbReference type="Proteomes" id="UP000620075"/>
    </source>
</evidence>
<dbReference type="RefSeq" id="WP_338181289.1">
    <property type="nucleotide sequence ID" value="NZ_JAEKNQ010000054.1"/>
</dbReference>
<evidence type="ECO:0000256" key="1">
    <source>
        <dbReference type="ARBA" id="ARBA00023015"/>
    </source>
</evidence>
<dbReference type="InterPro" id="IPR005471">
    <property type="entry name" value="Tscrpt_reg_IclR_N"/>
</dbReference>
<dbReference type="PANTHER" id="PTHR30136">
    <property type="entry name" value="HELIX-TURN-HELIX TRANSCRIPTIONAL REGULATOR, ICLR FAMILY"/>
    <property type="match status" value="1"/>
</dbReference>
<dbReference type="SMART" id="SM00346">
    <property type="entry name" value="HTH_ICLR"/>
    <property type="match status" value="1"/>
</dbReference>
<dbReference type="PROSITE" id="PS51078">
    <property type="entry name" value="ICLR_ED"/>
    <property type="match status" value="1"/>
</dbReference>
<comment type="caution">
    <text evidence="6">The sequence shown here is derived from an EMBL/GenBank/DDBJ whole genome shotgun (WGS) entry which is preliminary data.</text>
</comment>
<dbReference type="Pfam" id="PF09339">
    <property type="entry name" value="HTH_IclR"/>
    <property type="match status" value="1"/>
</dbReference>
<dbReference type="EMBL" id="JAEKNQ010000054">
    <property type="protein sequence ID" value="MBJ7604147.1"/>
    <property type="molecule type" value="Genomic_DNA"/>
</dbReference>
<protein>
    <submittedName>
        <fullName evidence="6">IclR family transcriptional regulator</fullName>
    </submittedName>
</protein>
<dbReference type="InterPro" id="IPR036388">
    <property type="entry name" value="WH-like_DNA-bd_sf"/>
</dbReference>
<dbReference type="GO" id="GO:0003700">
    <property type="term" value="F:DNA-binding transcription factor activity"/>
    <property type="evidence" value="ECO:0007669"/>
    <property type="project" value="TreeGrafter"/>
</dbReference>
<dbReference type="PANTHER" id="PTHR30136:SF35">
    <property type="entry name" value="HTH-TYPE TRANSCRIPTIONAL REGULATOR RV1719"/>
    <property type="match status" value="1"/>
</dbReference>
<dbReference type="Gene3D" id="3.30.450.40">
    <property type="match status" value="1"/>
</dbReference>
<evidence type="ECO:0000259" key="4">
    <source>
        <dbReference type="PROSITE" id="PS51077"/>
    </source>
</evidence>
<dbReference type="AlphaFoldDB" id="A0A934NHX6"/>
<accession>A0A934NHX6</accession>
<dbReference type="SUPFAM" id="SSF55781">
    <property type="entry name" value="GAF domain-like"/>
    <property type="match status" value="1"/>
</dbReference>